<evidence type="ECO:0000256" key="2">
    <source>
        <dbReference type="SAM" id="MobiDB-lite"/>
    </source>
</evidence>
<comment type="caution">
    <text evidence="3">The sequence shown here is derived from an EMBL/GenBank/DDBJ whole genome shotgun (WGS) entry which is preliminary data.</text>
</comment>
<feature type="coiled-coil region" evidence="1">
    <location>
        <begin position="127"/>
        <end position="203"/>
    </location>
</feature>
<reference evidence="3 4" key="1">
    <citation type="submission" date="2017-06" db="EMBL/GenBank/DDBJ databases">
        <title>Ant-infecting Ophiocordyceps genomes reveal a high diversity of potential behavioral manipulation genes and a possible major role for enterotoxins.</title>
        <authorList>
            <person name="De Bekker C."/>
            <person name="Evans H.C."/>
            <person name="Brachmann A."/>
            <person name="Hughes D.P."/>
        </authorList>
    </citation>
    <scope>NUCLEOTIDE SEQUENCE [LARGE SCALE GENOMIC DNA]</scope>
    <source>
        <strain evidence="3 4">Map16</strain>
    </source>
</reference>
<dbReference type="Proteomes" id="UP000226431">
    <property type="component" value="Unassembled WGS sequence"/>
</dbReference>
<keyword evidence="1" id="KW-0175">Coiled coil</keyword>
<feature type="compositionally biased region" description="Basic and acidic residues" evidence="2">
    <location>
        <begin position="204"/>
        <end position="217"/>
    </location>
</feature>
<dbReference type="OrthoDB" id="4495335at2759"/>
<dbReference type="PANTHER" id="PTHR42041">
    <property type="entry name" value="DNA ENDONUCLEASE ACTIVATOR CTP1 C-TERMINAL DOMAIN-CONTAINING PROTEIN"/>
    <property type="match status" value="1"/>
</dbReference>
<feature type="region of interest" description="Disordered" evidence="2">
    <location>
        <begin position="204"/>
        <end position="225"/>
    </location>
</feature>
<evidence type="ECO:0000313" key="4">
    <source>
        <dbReference type="Proteomes" id="UP000226431"/>
    </source>
</evidence>
<dbReference type="PANTHER" id="PTHR42041:SF1">
    <property type="entry name" value="DNA ENDONUCLEASE ACTIVATOR CTP1 C-TERMINAL DOMAIN-CONTAINING PROTEIN"/>
    <property type="match status" value="1"/>
</dbReference>
<gene>
    <name evidence="3" type="ORF">CDD80_1111</name>
</gene>
<evidence type="ECO:0000313" key="3">
    <source>
        <dbReference type="EMBL" id="PHH64641.1"/>
    </source>
</evidence>
<feature type="coiled-coil region" evidence="1">
    <location>
        <begin position="60"/>
        <end position="94"/>
    </location>
</feature>
<dbReference type="AlphaFoldDB" id="A0A2C5YCP1"/>
<protein>
    <submittedName>
        <fullName evidence="3">Uncharacterized protein</fullName>
    </submittedName>
</protein>
<evidence type="ECO:0000256" key="1">
    <source>
        <dbReference type="SAM" id="Coils"/>
    </source>
</evidence>
<proteinExistence type="predicted"/>
<organism evidence="3 4">
    <name type="scientific">Ophiocordyceps camponoti-rufipedis</name>
    <dbReference type="NCBI Taxonomy" id="2004952"/>
    <lineage>
        <taxon>Eukaryota</taxon>
        <taxon>Fungi</taxon>
        <taxon>Dikarya</taxon>
        <taxon>Ascomycota</taxon>
        <taxon>Pezizomycotina</taxon>
        <taxon>Sordariomycetes</taxon>
        <taxon>Hypocreomycetidae</taxon>
        <taxon>Hypocreales</taxon>
        <taxon>Ophiocordycipitaceae</taxon>
        <taxon>Ophiocordyceps</taxon>
    </lineage>
</organism>
<keyword evidence="4" id="KW-1185">Reference proteome</keyword>
<accession>A0A2C5YCP1</accession>
<name>A0A2C5YCP1_9HYPO</name>
<sequence length="225" mass="25375">MEAKASTANNVPLQTATAERINQRQHEAVTSVHDKISQFNSLSIAMQSKQLERRTADAALKRALVGREEAEAEMRRLRDEAAKLQRAVEEGRERERKVGERLETVMENYGRAKETHAHTQSLWEKEIRRARKENFKSQSTIVKLQEELKSSRAATKSAQEALAHEKARLSDAEESSFALRYQLVGAGEQLDEARARIRLLERQRAPDDGGVAEREELVGGGEVGF</sequence>
<dbReference type="EMBL" id="NJES01001413">
    <property type="protein sequence ID" value="PHH64641.1"/>
    <property type="molecule type" value="Genomic_DNA"/>
</dbReference>